<dbReference type="InterPro" id="IPR002701">
    <property type="entry name" value="CM_II_prokaryot"/>
</dbReference>
<feature type="domain" description="Chorismate mutase" evidence="2">
    <location>
        <begin position="1"/>
        <end position="89"/>
    </location>
</feature>
<evidence type="ECO:0000313" key="3">
    <source>
        <dbReference type="EMBL" id="MBO7747831.1"/>
    </source>
</evidence>
<dbReference type="Proteomes" id="UP000670947">
    <property type="component" value="Unassembled WGS sequence"/>
</dbReference>
<dbReference type="Gene3D" id="1.20.59.10">
    <property type="entry name" value="Chorismate mutase"/>
    <property type="match status" value="1"/>
</dbReference>
<dbReference type="GO" id="GO:0004106">
    <property type="term" value="F:chorismate mutase activity"/>
    <property type="evidence" value="ECO:0007669"/>
    <property type="project" value="UniProtKB-EC"/>
</dbReference>
<sequence length="93" mass="10819">MADLAELRANIDEIDRQMIALLADRFKFTEEVGVYKERHGLNAQDPDREAQQFRKLATYAEQCGLNPAYAESVYRHIMDLVIARHVELRTIKK</sequence>
<protein>
    <submittedName>
        <fullName evidence="3">Chorismate mutase</fullName>
        <ecNumber evidence="3">5.4.99.5</ecNumber>
    </submittedName>
</protein>
<dbReference type="InterPro" id="IPR051331">
    <property type="entry name" value="Chorismate_mutase-related"/>
</dbReference>
<evidence type="ECO:0000256" key="1">
    <source>
        <dbReference type="ARBA" id="ARBA00023235"/>
    </source>
</evidence>
<dbReference type="InterPro" id="IPR036263">
    <property type="entry name" value="Chorismate_II_sf"/>
</dbReference>
<dbReference type="PANTHER" id="PTHR38041:SF1">
    <property type="entry name" value="CHORISMATE MUTASE"/>
    <property type="match status" value="1"/>
</dbReference>
<evidence type="ECO:0000313" key="4">
    <source>
        <dbReference type="Proteomes" id="UP000670947"/>
    </source>
</evidence>
<reference evidence="3 4" key="1">
    <citation type="submission" date="2021-03" db="EMBL/GenBank/DDBJ databases">
        <title>Paenibacillus artemisicola MWE-103 whole genome sequence.</title>
        <authorList>
            <person name="Ham Y.J."/>
        </authorList>
    </citation>
    <scope>NUCLEOTIDE SEQUENCE [LARGE SCALE GENOMIC DNA]</scope>
    <source>
        <strain evidence="3 4">MWE-103</strain>
    </source>
</reference>
<gene>
    <name evidence="3" type="ORF">I8J29_26930</name>
</gene>
<name>A0ABS3WHN6_9BACL</name>
<evidence type="ECO:0000259" key="2">
    <source>
        <dbReference type="PROSITE" id="PS51168"/>
    </source>
</evidence>
<dbReference type="PANTHER" id="PTHR38041">
    <property type="entry name" value="CHORISMATE MUTASE"/>
    <property type="match status" value="1"/>
</dbReference>
<dbReference type="PROSITE" id="PS51168">
    <property type="entry name" value="CHORISMATE_MUT_2"/>
    <property type="match status" value="1"/>
</dbReference>
<dbReference type="RefSeq" id="WP_090644287.1">
    <property type="nucleotide sequence ID" value="NZ_JAGGDJ010000041.1"/>
</dbReference>
<comment type="caution">
    <text evidence="3">The sequence shown here is derived from an EMBL/GenBank/DDBJ whole genome shotgun (WGS) entry which is preliminary data.</text>
</comment>
<dbReference type="InterPro" id="IPR036979">
    <property type="entry name" value="CM_dom_sf"/>
</dbReference>
<dbReference type="Pfam" id="PF01817">
    <property type="entry name" value="CM_2"/>
    <property type="match status" value="1"/>
</dbReference>
<dbReference type="EMBL" id="JAGGDJ010000041">
    <property type="protein sequence ID" value="MBO7747831.1"/>
    <property type="molecule type" value="Genomic_DNA"/>
</dbReference>
<dbReference type="SUPFAM" id="SSF48600">
    <property type="entry name" value="Chorismate mutase II"/>
    <property type="match status" value="1"/>
</dbReference>
<dbReference type="EC" id="5.4.99.5" evidence="3"/>
<proteinExistence type="predicted"/>
<organism evidence="3 4">
    <name type="scientific">Paenibacillus artemisiicola</name>
    <dbReference type="NCBI Taxonomy" id="1172618"/>
    <lineage>
        <taxon>Bacteria</taxon>
        <taxon>Bacillati</taxon>
        <taxon>Bacillota</taxon>
        <taxon>Bacilli</taxon>
        <taxon>Bacillales</taxon>
        <taxon>Paenibacillaceae</taxon>
        <taxon>Paenibacillus</taxon>
    </lineage>
</organism>
<keyword evidence="4" id="KW-1185">Reference proteome</keyword>
<keyword evidence="1 3" id="KW-0413">Isomerase</keyword>
<dbReference type="SMART" id="SM00830">
    <property type="entry name" value="CM_2"/>
    <property type="match status" value="1"/>
</dbReference>
<accession>A0ABS3WHN6</accession>